<comment type="caution">
    <text evidence="3">The sequence shown here is derived from an EMBL/GenBank/DDBJ whole genome shotgun (WGS) entry which is preliminary data.</text>
</comment>
<dbReference type="EMBL" id="DSZY01000006">
    <property type="protein sequence ID" value="HGU39804.1"/>
    <property type="molecule type" value="Genomic_DNA"/>
</dbReference>
<dbReference type="Gene3D" id="3.30.70.360">
    <property type="match status" value="1"/>
</dbReference>
<accession>A0A7C5VM16</accession>
<dbReference type="Pfam" id="PF01546">
    <property type="entry name" value="Peptidase_M20"/>
    <property type="match status" value="1"/>
</dbReference>
<dbReference type="AlphaFoldDB" id="A0A7C5VM16"/>
<evidence type="ECO:0000259" key="2">
    <source>
        <dbReference type="Pfam" id="PF07687"/>
    </source>
</evidence>
<dbReference type="InterPro" id="IPR002933">
    <property type="entry name" value="Peptidase_M20"/>
</dbReference>
<evidence type="ECO:0000256" key="1">
    <source>
        <dbReference type="PIRSR" id="PIRSR005962-1"/>
    </source>
</evidence>
<proteinExistence type="predicted"/>
<dbReference type="PANTHER" id="PTHR11014">
    <property type="entry name" value="PEPTIDASE M20 FAMILY MEMBER"/>
    <property type="match status" value="1"/>
</dbReference>
<dbReference type="InterPro" id="IPR011650">
    <property type="entry name" value="Peptidase_M20_dimer"/>
</dbReference>
<feature type="binding site" evidence="1">
    <location>
        <position position="94"/>
    </location>
    <ligand>
        <name>Mn(2+)</name>
        <dbReference type="ChEBI" id="CHEBI:29035"/>
        <label>2</label>
    </ligand>
</feature>
<dbReference type="Gene3D" id="3.40.630.10">
    <property type="entry name" value="Zn peptidases"/>
    <property type="match status" value="1"/>
</dbReference>
<dbReference type="GO" id="GO:0016787">
    <property type="term" value="F:hydrolase activity"/>
    <property type="evidence" value="ECO:0007669"/>
    <property type="project" value="UniProtKB-KW"/>
</dbReference>
<evidence type="ECO:0000313" key="3">
    <source>
        <dbReference type="EMBL" id="HGU39804.1"/>
    </source>
</evidence>
<gene>
    <name evidence="3" type="ORF">ENT77_01175</name>
</gene>
<dbReference type="SUPFAM" id="SSF53187">
    <property type="entry name" value="Zn-dependent exopeptidases"/>
    <property type="match status" value="1"/>
</dbReference>
<keyword evidence="1" id="KW-0464">Manganese</keyword>
<dbReference type="PIRSF" id="PIRSF005962">
    <property type="entry name" value="Pept_M20D_amidohydro"/>
    <property type="match status" value="1"/>
</dbReference>
<sequence>MDSKLSAVEVRHLLHQTPELAFCEFETQKFLREVIESLGLKPVPIAKTGLLVYVESDPGLPTVLYRADMDALPVPEETGWVYASKNQNMHACGHDVHMAVMYGVIRKIVENRIRGNYLFIFQPAEETIGGAKYVLEELRERFKVKCATALHVTDEYKLGQFATTKGTLFACAMEVDAQFDGQAVHIAQKSKGVDALEKAVRFLNELYERPLDCQEVGKRVLVGFGKMRAGNVRNQLADSATIEGSIRGETIELVASTFENLRKKVAQCGGTLKRGSLYPPVVNNTKLYKLFGEFVTSSGHSLVDCGMKYTGEDFGFFSLKYPSLMFWAGVRLEDEVVGLHNPRFLPSDDVIPFLTDFMVKWLLRLWTFAVEGGTEHDSLHDRLG</sequence>
<keyword evidence="3" id="KW-0378">Hydrolase</keyword>
<feature type="domain" description="Peptidase M20 dimerisation" evidence="2">
    <location>
        <begin position="174"/>
        <end position="265"/>
    </location>
</feature>
<name>A0A7C5VM16_9BACT</name>
<organism evidence="3">
    <name type="scientific">Fervidobacterium thailandense</name>
    <dbReference type="NCBI Taxonomy" id="1008305"/>
    <lineage>
        <taxon>Bacteria</taxon>
        <taxon>Thermotogati</taxon>
        <taxon>Thermotogota</taxon>
        <taxon>Thermotogae</taxon>
        <taxon>Thermotogales</taxon>
        <taxon>Fervidobacteriaceae</taxon>
        <taxon>Fervidobacterium</taxon>
    </lineage>
</organism>
<reference evidence="3" key="1">
    <citation type="journal article" date="2020" name="mSystems">
        <title>Genome- and Community-Level Interaction Insights into Carbon Utilization and Element Cycling Functions of Hydrothermarchaeota in Hydrothermal Sediment.</title>
        <authorList>
            <person name="Zhou Z."/>
            <person name="Liu Y."/>
            <person name="Xu W."/>
            <person name="Pan J."/>
            <person name="Luo Z.H."/>
            <person name="Li M."/>
        </authorList>
    </citation>
    <scope>NUCLEOTIDE SEQUENCE [LARGE SCALE GENOMIC DNA]</scope>
    <source>
        <strain evidence="3">SpSt-609</strain>
    </source>
</reference>
<dbReference type="PANTHER" id="PTHR11014:SF63">
    <property type="entry name" value="METALLOPEPTIDASE, PUTATIVE (AFU_ORTHOLOGUE AFUA_6G09600)-RELATED"/>
    <property type="match status" value="1"/>
</dbReference>
<dbReference type="InterPro" id="IPR036264">
    <property type="entry name" value="Bact_exopeptidase_dim_dom"/>
</dbReference>
<feature type="binding site" evidence="1">
    <location>
        <position position="340"/>
    </location>
    <ligand>
        <name>Mn(2+)</name>
        <dbReference type="ChEBI" id="CHEBI:29035"/>
        <label>2</label>
    </ligand>
</feature>
<dbReference type="GO" id="GO:0046872">
    <property type="term" value="F:metal ion binding"/>
    <property type="evidence" value="ECO:0007669"/>
    <property type="project" value="UniProtKB-KW"/>
</dbReference>
<comment type="cofactor">
    <cofactor evidence="1">
        <name>Mn(2+)</name>
        <dbReference type="ChEBI" id="CHEBI:29035"/>
    </cofactor>
    <text evidence="1">The Mn(2+) ion enhances activity.</text>
</comment>
<keyword evidence="1" id="KW-0479">Metal-binding</keyword>
<dbReference type="SUPFAM" id="SSF55031">
    <property type="entry name" value="Bacterial exopeptidase dimerisation domain"/>
    <property type="match status" value="1"/>
</dbReference>
<dbReference type="InterPro" id="IPR017439">
    <property type="entry name" value="Amidohydrolase"/>
</dbReference>
<feature type="binding site" evidence="1">
    <location>
        <position position="92"/>
    </location>
    <ligand>
        <name>Mn(2+)</name>
        <dbReference type="ChEBI" id="CHEBI:29035"/>
        <label>2</label>
    </ligand>
</feature>
<feature type="binding site" evidence="1">
    <location>
        <position position="126"/>
    </location>
    <ligand>
        <name>Mn(2+)</name>
        <dbReference type="ChEBI" id="CHEBI:29035"/>
        <label>2</label>
    </ligand>
</feature>
<dbReference type="CDD" id="cd03886">
    <property type="entry name" value="M20_Acy1"/>
    <property type="match status" value="1"/>
</dbReference>
<dbReference type="Pfam" id="PF07687">
    <property type="entry name" value="M20_dimer"/>
    <property type="match status" value="1"/>
</dbReference>
<dbReference type="NCBIfam" id="TIGR01891">
    <property type="entry name" value="amidohydrolases"/>
    <property type="match status" value="1"/>
</dbReference>
<protein>
    <submittedName>
        <fullName evidence="3">Amidohydrolase</fullName>
    </submittedName>
</protein>
<feature type="binding site" evidence="1">
    <location>
        <position position="151"/>
    </location>
    <ligand>
        <name>Mn(2+)</name>
        <dbReference type="ChEBI" id="CHEBI:29035"/>
        <label>2</label>
    </ligand>
</feature>